<accession>D5QH36</accession>
<dbReference type="GO" id="GO:0016491">
    <property type="term" value="F:oxidoreductase activity"/>
    <property type="evidence" value="ECO:0007669"/>
    <property type="project" value="InterPro"/>
</dbReference>
<dbReference type="Proteomes" id="UP000006468">
    <property type="component" value="Chromosome"/>
</dbReference>
<organism evidence="2 3">
    <name type="scientific">Novacetimonas hansenii ATCC 23769</name>
    <dbReference type="NCBI Taxonomy" id="714995"/>
    <lineage>
        <taxon>Bacteria</taxon>
        <taxon>Pseudomonadati</taxon>
        <taxon>Pseudomonadota</taxon>
        <taxon>Alphaproteobacteria</taxon>
        <taxon>Acetobacterales</taxon>
        <taxon>Acetobacteraceae</taxon>
        <taxon>Novacetimonas</taxon>
    </lineage>
</organism>
<dbReference type="PANTHER" id="PTHR43638">
    <property type="entry name" value="OXIDOREDUCTASE, ALDO/KETO REDUCTASE FAMILY PROTEIN"/>
    <property type="match status" value="1"/>
</dbReference>
<dbReference type="Pfam" id="PF00248">
    <property type="entry name" value="Aldo_ket_red"/>
    <property type="match status" value="1"/>
</dbReference>
<dbReference type="InterPro" id="IPR036812">
    <property type="entry name" value="NAD(P)_OxRdtase_dom_sf"/>
</dbReference>
<dbReference type="EMBL" id="ADTV01000047">
    <property type="protein sequence ID" value="EFG83629.1"/>
    <property type="molecule type" value="Genomic_DNA"/>
</dbReference>
<dbReference type="InterPro" id="IPR020471">
    <property type="entry name" value="AKR"/>
</dbReference>
<dbReference type="CDD" id="cd19138">
    <property type="entry name" value="AKR_YeaE"/>
    <property type="match status" value="1"/>
</dbReference>
<protein>
    <submittedName>
        <fullName evidence="2">Putative oxidoreductase</fullName>
    </submittedName>
</protein>
<dbReference type="PANTHER" id="PTHR43638:SF3">
    <property type="entry name" value="ALDEHYDE REDUCTASE"/>
    <property type="match status" value="1"/>
</dbReference>
<name>D5QH36_NOVHA</name>
<sequence length="290" mass="31409">MNERPRSMKNVTFPNGMTVPALGMGTWNLGDDNARRDAEIRSIRMGLDGGLRVVDTAEMYGSGRSERLVGAAIAGRRDDVYLVDKVLPSNASRAGVRKACAASLKLLGTDHLDLYLLHWRGSIPLEETVAGFEDLKRAGMIRAWGVSNFDVDDMRELARIHTPDPCCANQVLYSLDYRGVEYDLLGDDRAAGIVTMAYSPLGQGGELLDAAVLRRVAARHETSLGPATPAQVALAWVLRQPGVLAIPKAGSPVHQRENMAAAELELTKADLAEIDGAIPPPRRKESLAMI</sequence>
<dbReference type="HOGENOM" id="CLU_023205_2_3_5"/>
<evidence type="ECO:0000313" key="2">
    <source>
        <dbReference type="EMBL" id="EFG83629.1"/>
    </source>
</evidence>
<dbReference type="SUPFAM" id="SSF51430">
    <property type="entry name" value="NAD(P)-linked oxidoreductase"/>
    <property type="match status" value="1"/>
</dbReference>
<evidence type="ECO:0000313" key="3">
    <source>
        <dbReference type="Proteomes" id="UP000006468"/>
    </source>
</evidence>
<reference evidence="2 3" key="1">
    <citation type="journal article" date="2010" name="J. Bacteriol.">
        <title>Genome sequence of a cellulose-producing bacterium, Gluconacetobacter hansenii ATCC 23769.</title>
        <authorList>
            <person name="Iyer P.R."/>
            <person name="Geib S.M."/>
            <person name="Catchmark J."/>
            <person name="Kao T.H."/>
            <person name="Tien M."/>
        </authorList>
    </citation>
    <scope>NUCLEOTIDE SEQUENCE [LARGE SCALE GENOMIC DNA]</scope>
    <source>
        <strain evidence="2 3">ATCC 23769</strain>
    </source>
</reference>
<dbReference type="InterPro" id="IPR023210">
    <property type="entry name" value="NADP_OxRdtase_dom"/>
</dbReference>
<dbReference type="PRINTS" id="PR00069">
    <property type="entry name" value="ALDKETRDTASE"/>
</dbReference>
<proteinExistence type="predicted"/>
<evidence type="ECO:0000259" key="1">
    <source>
        <dbReference type="Pfam" id="PF00248"/>
    </source>
</evidence>
<dbReference type="Gene3D" id="3.20.20.100">
    <property type="entry name" value="NADP-dependent oxidoreductase domain"/>
    <property type="match status" value="1"/>
</dbReference>
<gene>
    <name evidence="2" type="ORF">GXY_12618</name>
</gene>
<feature type="domain" description="NADP-dependent oxidoreductase" evidence="1">
    <location>
        <begin position="22"/>
        <end position="277"/>
    </location>
</feature>
<comment type="caution">
    <text evidence="2">The sequence shown here is derived from an EMBL/GenBank/DDBJ whole genome shotgun (WGS) entry which is preliminary data.</text>
</comment>
<dbReference type="AlphaFoldDB" id="D5QH36"/>